<evidence type="ECO:0000313" key="3">
    <source>
        <dbReference type="Proteomes" id="UP001526430"/>
    </source>
</evidence>
<accession>A0ABT3NU93</accession>
<comment type="caution">
    <text evidence="2">The sequence shown here is derived from an EMBL/GenBank/DDBJ whole genome shotgun (WGS) entry which is preliminary data.</text>
</comment>
<protein>
    <recommendedName>
        <fullName evidence="4">VanZ family protein</fullName>
    </recommendedName>
</protein>
<feature type="transmembrane region" description="Helical" evidence="1">
    <location>
        <begin position="76"/>
        <end position="97"/>
    </location>
</feature>
<keyword evidence="1" id="KW-0472">Membrane</keyword>
<sequence length="185" mass="19824">MAPLTRADLSRHSPLAWVAMLALLAMAAWFWSLGKGSATYGTLLAGLGCLGLILPPRERMAVLPQRVRRLPRLYDVAPVLGTVLTSPGYGLGWFYGANPFDEFVHLANGALAGAVFAGLVLADGAPRSRARMTMLCCVFGFALGVAWEVFEWLVDIIGDWTDTWTDVVLTAGGAALAGALHRRKP</sequence>
<dbReference type="Pfam" id="PF09997">
    <property type="entry name" value="DUF2238"/>
    <property type="match status" value="1"/>
</dbReference>
<name>A0ABT3NU93_9PROT</name>
<dbReference type="InterPro" id="IPR014509">
    <property type="entry name" value="YjdF-like"/>
</dbReference>
<keyword evidence="1" id="KW-0812">Transmembrane</keyword>
<dbReference type="EMBL" id="JAPFQI010000002">
    <property type="protein sequence ID" value="MCW8085119.1"/>
    <property type="molecule type" value="Genomic_DNA"/>
</dbReference>
<feature type="transmembrane region" description="Helical" evidence="1">
    <location>
        <begin position="37"/>
        <end position="55"/>
    </location>
</feature>
<feature type="transmembrane region" description="Helical" evidence="1">
    <location>
        <begin position="163"/>
        <end position="180"/>
    </location>
</feature>
<dbReference type="RefSeq" id="WP_301588964.1">
    <property type="nucleotide sequence ID" value="NZ_JAPFQI010000002.1"/>
</dbReference>
<feature type="transmembrane region" description="Helical" evidence="1">
    <location>
        <begin position="12"/>
        <end position="31"/>
    </location>
</feature>
<evidence type="ECO:0000313" key="2">
    <source>
        <dbReference type="EMBL" id="MCW8085119.1"/>
    </source>
</evidence>
<keyword evidence="3" id="KW-1185">Reference proteome</keyword>
<dbReference type="Proteomes" id="UP001526430">
    <property type="component" value="Unassembled WGS sequence"/>
</dbReference>
<feature type="transmembrane region" description="Helical" evidence="1">
    <location>
        <begin position="103"/>
        <end position="122"/>
    </location>
</feature>
<evidence type="ECO:0008006" key="4">
    <source>
        <dbReference type="Google" id="ProtNLM"/>
    </source>
</evidence>
<reference evidence="2 3" key="1">
    <citation type="submission" date="2022-10" db="EMBL/GenBank/DDBJ databases">
        <title>Roseococcus glaciei nov., sp. nov., isolated from glacier.</title>
        <authorList>
            <person name="Liu Q."/>
            <person name="Xin Y.-H."/>
        </authorList>
    </citation>
    <scope>NUCLEOTIDE SEQUENCE [LARGE SCALE GENOMIC DNA]</scope>
    <source>
        <strain evidence="2 3">MDT2-1-1</strain>
    </source>
</reference>
<organism evidence="2 3">
    <name type="scientific">Sabulicella glaciei</name>
    <dbReference type="NCBI Taxonomy" id="2984948"/>
    <lineage>
        <taxon>Bacteria</taxon>
        <taxon>Pseudomonadati</taxon>
        <taxon>Pseudomonadota</taxon>
        <taxon>Alphaproteobacteria</taxon>
        <taxon>Acetobacterales</taxon>
        <taxon>Acetobacteraceae</taxon>
        <taxon>Sabulicella</taxon>
    </lineage>
</organism>
<keyword evidence="1" id="KW-1133">Transmembrane helix</keyword>
<evidence type="ECO:0000256" key="1">
    <source>
        <dbReference type="SAM" id="Phobius"/>
    </source>
</evidence>
<feature type="transmembrane region" description="Helical" evidence="1">
    <location>
        <begin position="134"/>
        <end position="157"/>
    </location>
</feature>
<proteinExistence type="predicted"/>
<gene>
    <name evidence="2" type="ORF">OF850_05735</name>
</gene>